<dbReference type="PANTHER" id="PTHR13720">
    <property type="entry name" value="WD-40 REPEAT PROTEIN"/>
    <property type="match status" value="1"/>
</dbReference>
<dbReference type="eggNOG" id="KOG0266">
    <property type="taxonomic scope" value="Eukaryota"/>
</dbReference>
<evidence type="ECO:0000256" key="2">
    <source>
        <dbReference type="ARBA" id="ARBA00004496"/>
    </source>
</evidence>
<evidence type="ECO:0000256" key="6">
    <source>
        <dbReference type="ARBA" id="ARBA00022846"/>
    </source>
</evidence>
<keyword evidence="3" id="KW-0963">Cytoplasm</keyword>
<gene>
    <name evidence="13" type="ORF">MICPUCDRAFT_33090</name>
</gene>
<sequence>MATDGALPLEAVIGFQGKVPGGLALHPRGNAMIYPMGATIVIKELGGDAAQSFLQGHTDEVSCLCVSADGRYLASGQITFMGFAADIIVWDLDTREIVHRMSLHKVKVQSLSFSADGKYLASLGGQDDNSVVVWDVGTGDAICGFPTAGETKCVKFFNNTSTKLVTVGSRDIDVWTFDRGARKLRSLPCTLGKLKRAATSVTIDEYDDYMYVGTTSGDILQMSLTSRLFKNAGPAKTRFPRGVVSSAISPTGEIVIGGGDGSVALLDRDTMKTIAITKLASGVTSCEIAPHLHEDGGFGVYCGTDSCEVYYLKFSPMEGFKSELIQTCHHEIINDIAFPVGYSEVFITAGSNDVRVWHVNEARELLRVKVPNVTCNCVAFMPDGGSIISGWSDGKIRAFAPQSGRLLYQINDAHGAVTAIVGSSDCARIITGGEEGNVRVWRIGPQSQSMVASMKEHKGPVNSLALRANDSECVSASSDGSCVVWDLARFSRNMSLNANTFFKAVGYHPDESQIVTAGTDRQLSWWDAFDGQAIRVVDGSNDAEINALDISVAGDAIVIGGGDKEVKVFGYDEGHCARVGRGHSGAITKVKFTPDGQRIVTVGAEGAIFIWRNAPLE</sequence>
<evidence type="ECO:0000256" key="4">
    <source>
        <dbReference type="ARBA" id="ARBA00022574"/>
    </source>
</evidence>
<dbReference type="Gene3D" id="2.130.10.10">
    <property type="entry name" value="YVTN repeat-like/Quinoprotein amine dehydrogenase"/>
    <property type="match status" value="3"/>
</dbReference>
<proteinExistence type="inferred from homology"/>
<dbReference type="OMA" id="RIMVYNF"/>
<organism evidence="14">
    <name type="scientific">Micromonas pusilla (strain CCMP1545)</name>
    <name type="common">Picoplanktonic green alga</name>
    <dbReference type="NCBI Taxonomy" id="564608"/>
    <lineage>
        <taxon>Eukaryota</taxon>
        <taxon>Viridiplantae</taxon>
        <taxon>Chlorophyta</taxon>
        <taxon>Mamiellophyceae</taxon>
        <taxon>Mamiellales</taxon>
        <taxon>Mamiellaceae</taxon>
        <taxon>Micromonas</taxon>
    </lineage>
</organism>
<keyword evidence="14" id="KW-1185">Reference proteome</keyword>
<evidence type="ECO:0000313" key="13">
    <source>
        <dbReference type="EMBL" id="EEH57785.1"/>
    </source>
</evidence>
<keyword evidence="5" id="KW-0677">Repeat</keyword>
<keyword evidence="6" id="KW-0282">Flagellum</keyword>
<dbReference type="InterPro" id="IPR055439">
    <property type="entry name" value="Beta-prop_EML_1st"/>
</dbReference>
<evidence type="ECO:0000259" key="12">
    <source>
        <dbReference type="Pfam" id="PF23409"/>
    </source>
</evidence>
<dbReference type="Pfam" id="PF00400">
    <property type="entry name" value="WD40"/>
    <property type="match status" value="4"/>
</dbReference>
<evidence type="ECO:0000256" key="5">
    <source>
        <dbReference type="ARBA" id="ARBA00022737"/>
    </source>
</evidence>
<comment type="subcellular location">
    <subcellularLocation>
        <location evidence="1">Cell projection</location>
        <location evidence="1">Cilium</location>
        <location evidence="1">Flagellum</location>
    </subcellularLocation>
    <subcellularLocation>
        <location evidence="2">Cytoplasm</location>
    </subcellularLocation>
</comment>
<dbReference type="OrthoDB" id="6252103at2759"/>
<dbReference type="PANTHER" id="PTHR13720:SF14">
    <property type="entry name" value="CILIA- AND FLAGELLA-ASSOCIATED PROTEIN 52"/>
    <property type="match status" value="1"/>
</dbReference>
<dbReference type="EMBL" id="GG663738">
    <property type="protein sequence ID" value="EEH57785.1"/>
    <property type="molecule type" value="Genomic_DNA"/>
</dbReference>
<dbReference type="InterPro" id="IPR001680">
    <property type="entry name" value="WD40_rpt"/>
</dbReference>
<feature type="repeat" description="WD" evidence="11">
    <location>
        <begin position="454"/>
        <end position="495"/>
    </location>
</feature>
<evidence type="ECO:0000256" key="7">
    <source>
        <dbReference type="ARBA" id="ARBA00023069"/>
    </source>
</evidence>
<dbReference type="PROSITE" id="PS50294">
    <property type="entry name" value="WD_REPEATS_REGION"/>
    <property type="match status" value="2"/>
</dbReference>
<dbReference type="SMART" id="SM00320">
    <property type="entry name" value="WD40"/>
    <property type="match status" value="10"/>
</dbReference>
<dbReference type="GO" id="GO:0031514">
    <property type="term" value="C:motile cilium"/>
    <property type="evidence" value="ECO:0007669"/>
    <property type="project" value="UniProtKB-SubCell"/>
</dbReference>
<dbReference type="GO" id="GO:0005930">
    <property type="term" value="C:axoneme"/>
    <property type="evidence" value="ECO:0007669"/>
    <property type="project" value="UniProtKB-ARBA"/>
</dbReference>
<name>C1MQY1_MICPC</name>
<dbReference type="STRING" id="564608.C1MQY1"/>
<dbReference type="KEGG" id="mpp:MICPUCDRAFT_33090"/>
<evidence type="ECO:0000256" key="9">
    <source>
        <dbReference type="ARBA" id="ARBA00029456"/>
    </source>
</evidence>
<dbReference type="AlphaFoldDB" id="C1MQY1"/>
<dbReference type="Proteomes" id="UP000001876">
    <property type="component" value="Unassembled WGS sequence"/>
</dbReference>
<evidence type="ECO:0000256" key="1">
    <source>
        <dbReference type="ARBA" id="ARBA00004230"/>
    </source>
</evidence>
<evidence type="ECO:0000256" key="10">
    <source>
        <dbReference type="ARBA" id="ARBA00029552"/>
    </source>
</evidence>
<dbReference type="FunFam" id="2.130.10.10:FF:001320">
    <property type="entry name" value="Predicted protein"/>
    <property type="match status" value="1"/>
</dbReference>
<feature type="repeat" description="WD" evidence="11">
    <location>
        <begin position="504"/>
        <end position="536"/>
    </location>
</feature>
<comment type="similarity">
    <text evidence="9">Belongs to the CFAP52 family.</text>
</comment>
<keyword evidence="4 11" id="KW-0853">WD repeat</keyword>
<dbReference type="Pfam" id="PF23409">
    <property type="entry name" value="Beta-prop_EML"/>
    <property type="match status" value="1"/>
</dbReference>
<dbReference type="SUPFAM" id="SSF50998">
    <property type="entry name" value="Quinoprotein alcohol dehydrogenase-like"/>
    <property type="match status" value="1"/>
</dbReference>
<evidence type="ECO:0000256" key="3">
    <source>
        <dbReference type="ARBA" id="ARBA00022490"/>
    </source>
</evidence>
<dbReference type="PROSITE" id="PS50082">
    <property type="entry name" value="WD_REPEATS_2"/>
    <property type="match status" value="4"/>
</dbReference>
<dbReference type="GeneID" id="9683647"/>
<dbReference type="RefSeq" id="XP_003057834.1">
    <property type="nucleotide sequence ID" value="XM_003057788.1"/>
</dbReference>
<feature type="repeat" description="WD" evidence="11">
    <location>
        <begin position="580"/>
        <end position="617"/>
    </location>
</feature>
<dbReference type="InterPro" id="IPR050630">
    <property type="entry name" value="WD_repeat_EMAP"/>
</dbReference>
<keyword evidence="8" id="KW-0966">Cell projection</keyword>
<protein>
    <recommendedName>
        <fullName evidence="10">Cilia- and flagella-associated protein 52</fullName>
    </recommendedName>
</protein>
<keyword evidence="7" id="KW-0969">Cilium</keyword>
<accession>C1MQY1</accession>
<reference evidence="13 14" key="1">
    <citation type="journal article" date="2009" name="Science">
        <title>Green evolution and dynamic adaptations revealed by genomes of the marine picoeukaryotes Micromonas.</title>
        <authorList>
            <person name="Worden A.Z."/>
            <person name="Lee J.H."/>
            <person name="Mock T."/>
            <person name="Rouze P."/>
            <person name="Simmons M.P."/>
            <person name="Aerts A.L."/>
            <person name="Allen A.E."/>
            <person name="Cuvelier M.L."/>
            <person name="Derelle E."/>
            <person name="Everett M.V."/>
            <person name="Foulon E."/>
            <person name="Grimwood J."/>
            <person name="Gundlach H."/>
            <person name="Henrissat B."/>
            <person name="Napoli C."/>
            <person name="McDonald S.M."/>
            <person name="Parker M.S."/>
            <person name="Rombauts S."/>
            <person name="Salamov A."/>
            <person name="Von Dassow P."/>
            <person name="Badger J.H."/>
            <person name="Coutinho P.M."/>
            <person name="Demir E."/>
            <person name="Dubchak I."/>
            <person name="Gentemann C."/>
            <person name="Eikrem W."/>
            <person name="Gready J.E."/>
            <person name="John U."/>
            <person name="Lanier W."/>
            <person name="Lindquist E.A."/>
            <person name="Lucas S."/>
            <person name="Mayer K.F."/>
            <person name="Moreau H."/>
            <person name="Not F."/>
            <person name="Otillar R."/>
            <person name="Panaud O."/>
            <person name="Pangilinan J."/>
            <person name="Paulsen I."/>
            <person name="Piegu B."/>
            <person name="Poliakov A."/>
            <person name="Robbens S."/>
            <person name="Schmutz J."/>
            <person name="Toulza E."/>
            <person name="Wyss T."/>
            <person name="Zelensky A."/>
            <person name="Zhou K."/>
            <person name="Armbrust E.V."/>
            <person name="Bhattacharya D."/>
            <person name="Goodenough U.W."/>
            <person name="Van de Peer Y."/>
            <person name="Grigoriev I.V."/>
        </authorList>
    </citation>
    <scope>NUCLEOTIDE SEQUENCE [LARGE SCALE GENOMIC DNA]</scope>
    <source>
        <strain evidence="13 14">CCMP1545</strain>
    </source>
</reference>
<dbReference type="InterPro" id="IPR011047">
    <property type="entry name" value="Quinoprotein_ADH-like_sf"/>
</dbReference>
<dbReference type="FunFam" id="2.130.10.10:FF:000207">
    <property type="entry name" value="Cilia- and flagella-associated protein 52"/>
    <property type="match status" value="1"/>
</dbReference>
<evidence type="ECO:0000256" key="11">
    <source>
        <dbReference type="PROSITE-ProRule" id="PRU00221"/>
    </source>
</evidence>
<dbReference type="InterPro" id="IPR036322">
    <property type="entry name" value="WD40_repeat_dom_sf"/>
</dbReference>
<dbReference type="PROSITE" id="PS00678">
    <property type="entry name" value="WD_REPEATS_1"/>
    <property type="match status" value="2"/>
</dbReference>
<feature type="repeat" description="WD" evidence="11">
    <location>
        <begin position="410"/>
        <end position="443"/>
    </location>
</feature>
<evidence type="ECO:0000313" key="14">
    <source>
        <dbReference type="Proteomes" id="UP000001876"/>
    </source>
</evidence>
<feature type="domain" description="EML-like first beta-propeller" evidence="12">
    <location>
        <begin position="51"/>
        <end position="305"/>
    </location>
</feature>
<dbReference type="SUPFAM" id="SSF50978">
    <property type="entry name" value="WD40 repeat-like"/>
    <property type="match status" value="1"/>
</dbReference>
<dbReference type="InterPro" id="IPR019775">
    <property type="entry name" value="WD40_repeat_CS"/>
</dbReference>
<dbReference type="InterPro" id="IPR015943">
    <property type="entry name" value="WD40/YVTN_repeat-like_dom_sf"/>
</dbReference>
<evidence type="ECO:0000256" key="8">
    <source>
        <dbReference type="ARBA" id="ARBA00023273"/>
    </source>
</evidence>